<keyword evidence="4" id="KW-0677">Repeat</keyword>
<protein>
    <recommendedName>
        <fullName evidence="14">ERAD-associated E3 ubiquitin-protein ligase component HRD3A</fullName>
    </recommendedName>
</protein>
<feature type="region of interest" description="Disordered" evidence="10">
    <location>
        <begin position="42"/>
        <end position="91"/>
    </location>
</feature>
<comment type="similarity">
    <text evidence="9">Belongs to the sel-1 family.</text>
</comment>
<keyword evidence="3 11" id="KW-0732">Signal</keyword>
<reference evidence="12 13" key="1">
    <citation type="journal article" date="2020" name="Nat. Food">
        <title>A phased Vanilla planifolia genome enables genetic improvement of flavour and production.</title>
        <authorList>
            <person name="Hasing T."/>
            <person name="Tang H."/>
            <person name="Brym M."/>
            <person name="Khazi F."/>
            <person name="Huang T."/>
            <person name="Chambers A.H."/>
        </authorList>
    </citation>
    <scope>NUCLEOTIDE SEQUENCE [LARGE SCALE GENOMIC DNA]</scope>
    <source>
        <tissue evidence="12">Leaf</tissue>
    </source>
</reference>
<comment type="caution">
    <text evidence="12">The sequence shown here is derived from an EMBL/GenBank/DDBJ whole genome shotgun (WGS) entry which is preliminary data.</text>
</comment>
<keyword evidence="8" id="KW-0325">Glycoprotein</keyword>
<dbReference type="InterPro" id="IPR011990">
    <property type="entry name" value="TPR-like_helical_dom_sf"/>
</dbReference>
<evidence type="ECO:0000256" key="2">
    <source>
        <dbReference type="ARBA" id="ARBA00022692"/>
    </source>
</evidence>
<evidence type="ECO:0000313" key="13">
    <source>
        <dbReference type="Proteomes" id="UP000636800"/>
    </source>
</evidence>
<dbReference type="AlphaFoldDB" id="A0A835UZV9"/>
<evidence type="ECO:0000256" key="8">
    <source>
        <dbReference type="ARBA" id="ARBA00023180"/>
    </source>
</evidence>
<evidence type="ECO:0000256" key="11">
    <source>
        <dbReference type="SAM" id="SignalP"/>
    </source>
</evidence>
<evidence type="ECO:0000256" key="4">
    <source>
        <dbReference type="ARBA" id="ARBA00022737"/>
    </source>
</evidence>
<gene>
    <name evidence="12" type="ORF">HPP92_011105</name>
</gene>
<evidence type="ECO:0000256" key="1">
    <source>
        <dbReference type="ARBA" id="ARBA00004389"/>
    </source>
</evidence>
<keyword evidence="2" id="KW-0812">Transmembrane</keyword>
<evidence type="ECO:0000256" key="10">
    <source>
        <dbReference type="SAM" id="MobiDB-lite"/>
    </source>
</evidence>
<dbReference type="InterPro" id="IPR006597">
    <property type="entry name" value="Sel1-like"/>
</dbReference>
<keyword evidence="6" id="KW-1133">Transmembrane helix</keyword>
<feature type="compositionally biased region" description="Acidic residues" evidence="10">
    <location>
        <begin position="52"/>
        <end position="73"/>
    </location>
</feature>
<dbReference type="Proteomes" id="UP000636800">
    <property type="component" value="Chromosome 5"/>
</dbReference>
<dbReference type="SMART" id="SM00671">
    <property type="entry name" value="SEL1"/>
    <property type="match status" value="7"/>
</dbReference>
<sequence length="649" mass="73003">MRRRRSVHVAVFLLLCLIPISYSLRPFLLVFTNEDFKESSAASAVGDSVDSATEDSADWEDFGDPDSTSEDDHDPGSWRPIFEPSSPPPANASDNPWYSLYFSGVRDMIDAASSGDPAAMDAANSQIEASASTGFPHAQSTLAFIFGTGLLRHQSRSKSFLYHSFATEGGNMQSKMVLAYTYYRQDMFDKAVKLYAELAEAAVASFLLSKEPPVIELVRIHVGREENKEALRKSRGEDDEDFQITEYQAQKGNAAAMYRIGLLYYYGLRGVRRDHNKALYWFSKAVEKGEPKAMELLGEIYARGAGVARNYTKALEWLTLASKQQHYSAYNGLGYLYVKGYGVEKKNITKAREYFEKAVENKEPGGHYNLGVLYLKGIGVKKDVTLACKYFLTAANAGYLSLQNGIGERALEFFVEVGSRILLERRYRKALLLYSRMAELGYEMAQSNAAWILDKYGEHSMCMGESGFCTDTERHLRAHSLWWQASEQGNEHAALLIGDAYYYGRGTERDLERAAEAYMHAQSQSNAQAMFNLGYMHEHGEGLPLDLHLAKRYYDQALENDPAAKLPVTLALSSLWIRKNYPDSFLLHVVDSLPNVIPRIDVWVEEVLLDEGNATILTLFACLLTVLYLRERQRRNVAAPPQRQDDAPN</sequence>
<evidence type="ECO:0000256" key="3">
    <source>
        <dbReference type="ARBA" id="ARBA00022729"/>
    </source>
</evidence>
<evidence type="ECO:0000256" key="5">
    <source>
        <dbReference type="ARBA" id="ARBA00022824"/>
    </source>
</evidence>
<dbReference type="OrthoDB" id="2019149at2759"/>
<dbReference type="Pfam" id="PF08238">
    <property type="entry name" value="Sel1"/>
    <property type="match status" value="7"/>
</dbReference>
<comment type="subcellular location">
    <subcellularLocation>
        <location evidence="1">Endoplasmic reticulum membrane</location>
        <topology evidence="1">Single-pass membrane protein</topology>
    </subcellularLocation>
</comment>
<keyword evidence="13" id="KW-1185">Reference proteome</keyword>
<dbReference type="PANTHER" id="PTHR45084:SF1">
    <property type="entry name" value="ERAD-ASSOCIATED E3 UBIQUITIN-PROTEIN LIGASE COMPONENT HRD3A-RELATED"/>
    <property type="match status" value="1"/>
</dbReference>
<dbReference type="GO" id="GO:0036503">
    <property type="term" value="P:ERAD pathway"/>
    <property type="evidence" value="ECO:0007669"/>
    <property type="project" value="InterPro"/>
</dbReference>
<dbReference type="Gene3D" id="1.25.40.10">
    <property type="entry name" value="Tetratricopeptide repeat domain"/>
    <property type="match status" value="3"/>
</dbReference>
<accession>A0A835UZV9</accession>
<dbReference type="EMBL" id="JADCNL010000005">
    <property type="protein sequence ID" value="KAG0480247.1"/>
    <property type="molecule type" value="Genomic_DNA"/>
</dbReference>
<organism evidence="12 13">
    <name type="scientific">Vanilla planifolia</name>
    <name type="common">Vanilla</name>
    <dbReference type="NCBI Taxonomy" id="51239"/>
    <lineage>
        <taxon>Eukaryota</taxon>
        <taxon>Viridiplantae</taxon>
        <taxon>Streptophyta</taxon>
        <taxon>Embryophyta</taxon>
        <taxon>Tracheophyta</taxon>
        <taxon>Spermatophyta</taxon>
        <taxon>Magnoliopsida</taxon>
        <taxon>Liliopsida</taxon>
        <taxon>Asparagales</taxon>
        <taxon>Orchidaceae</taxon>
        <taxon>Vanilloideae</taxon>
        <taxon>Vanilleae</taxon>
        <taxon>Vanilla</taxon>
    </lineage>
</organism>
<evidence type="ECO:0000256" key="6">
    <source>
        <dbReference type="ARBA" id="ARBA00022989"/>
    </source>
</evidence>
<dbReference type="SUPFAM" id="SSF81901">
    <property type="entry name" value="HCP-like"/>
    <property type="match status" value="2"/>
</dbReference>
<evidence type="ECO:0000256" key="7">
    <source>
        <dbReference type="ARBA" id="ARBA00023136"/>
    </source>
</evidence>
<evidence type="ECO:0000313" key="12">
    <source>
        <dbReference type="EMBL" id="KAG0480247.1"/>
    </source>
</evidence>
<dbReference type="GO" id="GO:0005789">
    <property type="term" value="C:endoplasmic reticulum membrane"/>
    <property type="evidence" value="ECO:0007669"/>
    <property type="project" value="UniProtKB-SubCell"/>
</dbReference>
<proteinExistence type="inferred from homology"/>
<feature type="signal peptide" evidence="11">
    <location>
        <begin position="1"/>
        <end position="23"/>
    </location>
</feature>
<evidence type="ECO:0000256" key="9">
    <source>
        <dbReference type="ARBA" id="ARBA00038101"/>
    </source>
</evidence>
<keyword evidence="5" id="KW-0256">Endoplasmic reticulum</keyword>
<keyword evidence="7" id="KW-0472">Membrane</keyword>
<dbReference type="FunFam" id="1.25.40.10:FF:001837">
    <property type="entry name" value="ERAD-associated E3 ubiquitin-protein ligase component HRD3A"/>
    <property type="match status" value="1"/>
</dbReference>
<evidence type="ECO:0008006" key="14">
    <source>
        <dbReference type="Google" id="ProtNLM"/>
    </source>
</evidence>
<dbReference type="PANTHER" id="PTHR45084">
    <property type="entry name" value="ERAD-ASSOCIATED E3 UBIQUITIN-PROTEIN LIGASE COMPONENT HRD3A-RELATED"/>
    <property type="match status" value="1"/>
</dbReference>
<name>A0A835UZV9_VANPL</name>
<feature type="chain" id="PRO_5032753377" description="ERAD-associated E3 ubiquitin-protein ligase component HRD3A" evidence="11">
    <location>
        <begin position="24"/>
        <end position="649"/>
    </location>
</feature>
<feature type="compositionally biased region" description="Low complexity" evidence="10">
    <location>
        <begin position="42"/>
        <end position="51"/>
    </location>
</feature>
<dbReference type="InterPro" id="IPR044623">
    <property type="entry name" value="HRD3"/>
</dbReference>